<feature type="non-terminal residue" evidence="3">
    <location>
        <position position="161"/>
    </location>
</feature>
<dbReference type="InterPro" id="IPR011129">
    <property type="entry name" value="CSD"/>
</dbReference>
<accession>A0A813DAA6</accession>
<organism evidence="3 4">
    <name type="scientific">Polarella glacialis</name>
    <name type="common">Dinoflagellate</name>
    <dbReference type="NCBI Taxonomy" id="89957"/>
    <lineage>
        <taxon>Eukaryota</taxon>
        <taxon>Sar</taxon>
        <taxon>Alveolata</taxon>
        <taxon>Dinophyceae</taxon>
        <taxon>Suessiales</taxon>
        <taxon>Suessiaceae</taxon>
        <taxon>Polarella</taxon>
    </lineage>
</organism>
<feature type="compositionally biased region" description="Basic and acidic residues" evidence="1">
    <location>
        <begin position="56"/>
        <end position="72"/>
    </location>
</feature>
<name>A0A813DAA6_POLGL</name>
<dbReference type="Gene3D" id="2.40.50.140">
    <property type="entry name" value="Nucleic acid-binding proteins"/>
    <property type="match status" value="1"/>
</dbReference>
<evidence type="ECO:0000313" key="4">
    <source>
        <dbReference type="Proteomes" id="UP000654075"/>
    </source>
</evidence>
<dbReference type="SMART" id="SM00357">
    <property type="entry name" value="CSP"/>
    <property type="match status" value="1"/>
</dbReference>
<evidence type="ECO:0000259" key="2">
    <source>
        <dbReference type="PROSITE" id="PS51857"/>
    </source>
</evidence>
<feature type="compositionally biased region" description="Acidic residues" evidence="1">
    <location>
        <begin position="80"/>
        <end position="89"/>
    </location>
</feature>
<dbReference type="SUPFAM" id="SSF50249">
    <property type="entry name" value="Nucleic acid-binding proteins"/>
    <property type="match status" value="1"/>
</dbReference>
<dbReference type="PROSITE" id="PS51857">
    <property type="entry name" value="CSD_2"/>
    <property type="match status" value="1"/>
</dbReference>
<evidence type="ECO:0000256" key="1">
    <source>
        <dbReference type="SAM" id="MobiDB-lite"/>
    </source>
</evidence>
<dbReference type="InterPro" id="IPR002059">
    <property type="entry name" value="CSP_DNA-bd"/>
</dbReference>
<dbReference type="OrthoDB" id="448619at2759"/>
<feature type="compositionally biased region" description="Basic and acidic residues" evidence="1">
    <location>
        <begin position="131"/>
        <end position="140"/>
    </location>
</feature>
<feature type="domain" description="CSD" evidence="2">
    <location>
        <begin position="5"/>
        <end position="70"/>
    </location>
</feature>
<dbReference type="Proteomes" id="UP000654075">
    <property type="component" value="Unassembled WGS sequence"/>
</dbReference>
<dbReference type="EMBL" id="CAJNNV010001617">
    <property type="protein sequence ID" value="CAE8585401.1"/>
    <property type="molecule type" value="Genomic_DNA"/>
</dbReference>
<proteinExistence type="predicted"/>
<dbReference type="AlphaFoldDB" id="A0A813DAA6"/>
<gene>
    <name evidence="3" type="ORF">PGLA1383_LOCUS4310</name>
</gene>
<feature type="region of interest" description="Disordered" evidence="1">
    <location>
        <begin position="55"/>
        <end position="161"/>
    </location>
</feature>
<keyword evidence="4" id="KW-1185">Reference proteome</keyword>
<reference evidence="3" key="1">
    <citation type="submission" date="2021-02" db="EMBL/GenBank/DDBJ databases">
        <authorList>
            <person name="Dougan E. K."/>
            <person name="Rhodes N."/>
            <person name="Thang M."/>
            <person name="Chan C."/>
        </authorList>
    </citation>
    <scope>NUCLEOTIDE SEQUENCE</scope>
</reference>
<evidence type="ECO:0000313" key="3">
    <source>
        <dbReference type="EMBL" id="CAE8585401.1"/>
    </source>
</evidence>
<dbReference type="InterPro" id="IPR012340">
    <property type="entry name" value="NA-bd_OB-fold"/>
</dbReference>
<comment type="caution">
    <text evidence="3">The sequence shown here is derived from an EMBL/GenBank/DDBJ whole genome shotgun (WGS) entry which is preliminary data.</text>
</comment>
<sequence length="161" mass="16818">VYRFRKKGRIKTFNPKHGFGFIECPPAHEQFGRDVFIHKAQMGDIPSGTDITFDVRTNKDGHPQARDVRNLDGRPAGPAPDDDENGEEDGSGKGKRKGGKGGDKGGKGKGGGTVRLAGDKGGKGKKGGGKGGDKGGEKGIRVGMKGGKLPVFMQPGALKGH</sequence>
<protein>
    <recommendedName>
        <fullName evidence="2">CSD domain-containing protein</fullName>
    </recommendedName>
</protein>
<dbReference type="GO" id="GO:0003676">
    <property type="term" value="F:nucleic acid binding"/>
    <property type="evidence" value="ECO:0007669"/>
    <property type="project" value="InterPro"/>
</dbReference>
<dbReference type="Pfam" id="PF00313">
    <property type="entry name" value="CSD"/>
    <property type="match status" value="1"/>
</dbReference>